<accession>A0A5B9DHV0</accession>
<keyword evidence="2" id="KW-1185">Reference proteome</keyword>
<dbReference type="RefSeq" id="WP_147654772.1">
    <property type="nucleotide sequence ID" value="NZ_BMFM01000001.1"/>
</dbReference>
<gene>
    <name evidence="1" type="ORF">FNA67_01170</name>
</gene>
<dbReference type="Proteomes" id="UP000321062">
    <property type="component" value="Chromosome"/>
</dbReference>
<protein>
    <submittedName>
        <fullName evidence="1">Uncharacterized protein</fullName>
    </submittedName>
</protein>
<evidence type="ECO:0000313" key="2">
    <source>
        <dbReference type="Proteomes" id="UP000321062"/>
    </source>
</evidence>
<evidence type="ECO:0000313" key="1">
    <source>
        <dbReference type="EMBL" id="QEE18871.1"/>
    </source>
</evidence>
<dbReference type="KEGG" id="yti:FNA67_01170"/>
<name>A0A5B9DHV0_9HYPH</name>
<reference evidence="1 2" key="1">
    <citation type="journal article" date="2015" name="Int. J. Syst. Evol. Microbiol.">
        <title>Youhaiella tibetensis gen. nov., sp. nov., isolated from subsurface sediment.</title>
        <authorList>
            <person name="Wang Y.X."/>
            <person name="Huang F.Q."/>
            <person name="Nogi Y."/>
            <person name="Pang S.J."/>
            <person name="Wang P.K."/>
            <person name="Lv J."/>
        </authorList>
    </citation>
    <scope>NUCLEOTIDE SEQUENCE [LARGE SCALE GENOMIC DNA]</scope>
    <source>
        <strain evidence="2">fig4</strain>
    </source>
</reference>
<organism evidence="1 2">
    <name type="scientific">Paradevosia tibetensis</name>
    <dbReference type="NCBI Taxonomy" id="1447062"/>
    <lineage>
        <taxon>Bacteria</taxon>
        <taxon>Pseudomonadati</taxon>
        <taxon>Pseudomonadota</taxon>
        <taxon>Alphaproteobacteria</taxon>
        <taxon>Hyphomicrobiales</taxon>
        <taxon>Devosiaceae</taxon>
        <taxon>Paradevosia</taxon>
    </lineage>
</organism>
<dbReference type="AlphaFoldDB" id="A0A5B9DHV0"/>
<sequence>MKTMPLTRFTANTRAICYGCDAAWHGPAGPRQARDHAFATGHHVEVETAVTVNYNPLEQSAEVAEAVERARAVWLEFGEQDGAAA</sequence>
<dbReference type="EMBL" id="CP041690">
    <property type="protein sequence ID" value="QEE18871.1"/>
    <property type="molecule type" value="Genomic_DNA"/>
</dbReference>
<proteinExistence type="predicted"/>